<dbReference type="GO" id="GO:0004497">
    <property type="term" value="F:monooxygenase activity"/>
    <property type="evidence" value="ECO:0007669"/>
    <property type="project" value="UniProtKB-KW"/>
</dbReference>
<dbReference type="PANTHER" id="PTHR24287">
    <property type="entry name" value="P450, PUTATIVE (EUROFUNG)-RELATED"/>
    <property type="match status" value="1"/>
</dbReference>
<keyword evidence="10" id="KW-0472">Membrane</keyword>
<evidence type="ECO:0000256" key="9">
    <source>
        <dbReference type="RuleBase" id="RU000461"/>
    </source>
</evidence>
<evidence type="ECO:0000256" key="8">
    <source>
        <dbReference type="PIRSR" id="PIRSR602401-1"/>
    </source>
</evidence>
<keyword evidence="7 9" id="KW-0503">Monooxygenase</keyword>
<evidence type="ECO:0000256" key="10">
    <source>
        <dbReference type="SAM" id="Phobius"/>
    </source>
</evidence>
<dbReference type="InterPro" id="IPR001128">
    <property type="entry name" value="Cyt_P450"/>
</dbReference>
<feature type="transmembrane region" description="Helical" evidence="10">
    <location>
        <begin position="42"/>
        <end position="63"/>
    </location>
</feature>
<dbReference type="InterPro" id="IPR047146">
    <property type="entry name" value="Cyt_P450_E_CYP52_fungi"/>
</dbReference>
<keyword evidence="4 8" id="KW-0479">Metal-binding</keyword>
<feature type="binding site" description="axial binding residue" evidence="8">
    <location>
        <position position="518"/>
    </location>
    <ligand>
        <name>heme</name>
        <dbReference type="ChEBI" id="CHEBI:30413"/>
    </ligand>
    <ligandPart>
        <name>Fe</name>
        <dbReference type="ChEBI" id="CHEBI:18248"/>
    </ligandPart>
</feature>
<dbReference type="GO" id="GO:0005506">
    <property type="term" value="F:iron ion binding"/>
    <property type="evidence" value="ECO:0007669"/>
    <property type="project" value="InterPro"/>
</dbReference>
<organism evidence="11 12">
    <name type="scientific">Obba rivulosa</name>
    <dbReference type="NCBI Taxonomy" id="1052685"/>
    <lineage>
        <taxon>Eukaryota</taxon>
        <taxon>Fungi</taxon>
        <taxon>Dikarya</taxon>
        <taxon>Basidiomycota</taxon>
        <taxon>Agaricomycotina</taxon>
        <taxon>Agaricomycetes</taxon>
        <taxon>Polyporales</taxon>
        <taxon>Gelatoporiaceae</taxon>
        <taxon>Obba</taxon>
    </lineage>
</organism>
<comment type="cofactor">
    <cofactor evidence="1 8">
        <name>heme</name>
        <dbReference type="ChEBI" id="CHEBI:30413"/>
    </cofactor>
</comment>
<name>A0A8E2AX50_9APHY</name>
<evidence type="ECO:0000256" key="4">
    <source>
        <dbReference type="ARBA" id="ARBA00022723"/>
    </source>
</evidence>
<evidence type="ECO:0000256" key="7">
    <source>
        <dbReference type="ARBA" id="ARBA00023033"/>
    </source>
</evidence>
<dbReference type="Gene3D" id="1.10.630.10">
    <property type="entry name" value="Cytochrome P450"/>
    <property type="match status" value="1"/>
</dbReference>
<dbReference type="GO" id="GO:0016705">
    <property type="term" value="F:oxidoreductase activity, acting on paired donors, with incorporation or reduction of molecular oxygen"/>
    <property type="evidence" value="ECO:0007669"/>
    <property type="project" value="InterPro"/>
</dbReference>
<reference evidence="11 12" key="1">
    <citation type="submission" date="2016-07" db="EMBL/GenBank/DDBJ databases">
        <title>Draft genome of the white-rot fungus Obba rivulosa 3A-2.</title>
        <authorList>
            <consortium name="DOE Joint Genome Institute"/>
            <person name="Miettinen O."/>
            <person name="Riley R."/>
            <person name="Acob R."/>
            <person name="Barry K."/>
            <person name="Cullen D."/>
            <person name="De Vries R."/>
            <person name="Hainaut M."/>
            <person name="Hatakka A."/>
            <person name="Henrissat B."/>
            <person name="Hilden K."/>
            <person name="Kuo R."/>
            <person name="Labutti K."/>
            <person name="Lipzen A."/>
            <person name="Makela M.R."/>
            <person name="Sandor L."/>
            <person name="Spatafora J.W."/>
            <person name="Grigoriev I.V."/>
            <person name="Hibbett D.S."/>
        </authorList>
    </citation>
    <scope>NUCLEOTIDE SEQUENCE [LARGE SCALE GENOMIC DNA]</scope>
    <source>
        <strain evidence="11 12">3A-2</strain>
    </source>
</reference>
<evidence type="ECO:0000313" key="12">
    <source>
        <dbReference type="Proteomes" id="UP000250043"/>
    </source>
</evidence>
<keyword evidence="10" id="KW-0812">Transmembrane</keyword>
<dbReference type="PROSITE" id="PS00086">
    <property type="entry name" value="CYTOCHROME_P450"/>
    <property type="match status" value="1"/>
</dbReference>
<evidence type="ECO:0000256" key="5">
    <source>
        <dbReference type="ARBA" id="ARBA00023002"/>
    </source>
</evidence>
<accession>A0A8E2AX50</accession>
<proteinExistence type="inferred from homology"/>
<gene>
    <name evidence="11" type="ORF">OBBRIDRAFT_472255</name>
</gene>
<dbReference type="Proteomes" id="UP000250043">
    <property type="component" value="Unassembled WGS sequence"/>
</dbReference>
<dbReference type="CDD" id="cd11063">
    <property type="entry name" value="CYP52"/>
    <property type="match status" value="1"/>
</dbReference>
<dbReference type="InterPro" id="IPR002401">
    <property type="entry name" value="Cyt_P450_E_grp-I"/>
</dbReference>
<keyword evidence="6 8" id="KW-0408">Iron</keyword>
<dbReference type="Pfam" id="PF00067">
    <property type="entry name" value="p450"/>
    <property type="match status" value="1"/>
</dbReference>
<evidence type="ECO:0000256" key="6">
    <source>
        <dbReference type="ARBA" id="ARBA00023004"/>
    </source>
</evidence>
<feature type="transmembrane region" description="Helical" evidence="10">
    <location>
        <begin position="12"/>
        <end position="30"/>
    </location>
</feature>
<keyword evidence="10" id="KW-1133">Transmembrane helix</keyword>
<dbReference type="PRINTS" id="PR00385">
    <property type="entry name" value="P450"/>
</dbReference>
<evidence type="ECO:0000256" key="1">
    <source>
        <dbReference type="ARBA" id="ARBA00001971"/>
    </source>
</evidence>
<comment type="similarity">
    <text evidence="2 9">Belongs to the cytochrome P450 family.</text>
</comment>
<dbReference type="GO" id="GO:0020037">
    <property type="term" value="F:heme binding"/>
    <property type="evidence" value="ECO:0007669"/>
    <property type="project" value="InterPro"/>
</dbReference>
<protein>
    <submittedName>
        <fullName evidence="11">Cytochrome P450 monooxygenase pc-2</fullName>
    </submittedName>
</protein>
<evidence type="ECO:0000256" key="2">
    <source>
        <dbReference type="ARBA" id="ARBA00010617"/>
    </source>
</evidence>
<keyword evidence="3 8" id="KW-0349">Heme</keyword>
<dbReference type="InterPro" id="IPR017972">
    <property type="entry name" value="Cyt_P450_CS"/>
</dbReference>
<dbReference type="PANTHER" id="PTHR24287:SF1">
    <property type="entry name" value="P450, PUTATIVE (EUROFUNG)-RELATED"/>
    <property type="match status" value="1"/>
</dbReference>
<dbReference type="OrthoDB" id="1470350at2759"/>
<sequence>MVSLPPGVPFLLRGLFSIACFSVAVIYVSNSFERSLKIIIPTWVRVLAAILIIPACCALAIVAEQRRVTRAATRLGATLPPAWDGRRIGNVDVLQSVMQAFAHGYPSDGVGDKTNELGPTFAIDILWDRRYITSDPSLIKMMLVTDFSKFEKGNVFREMMRSFLGNGVFNSDGAIWKFHRSMARPFFSREKIGHFDMFEHHTEQAIHKMKERFRLGHAVDFQVKDVVSKFTLDSSTQFLFGKSVGFLHDSLPFAWNVHAPSPGNGKKTQAEAFAHALGSAQEIVARRARLTWLWPLFEIFKDKCTEHMKVLDSFVDPIVQEALRKKETQLDEKAPDASITEDYETFIDYMARHTSDPVLMHDETLNILMAARDTTSSTLTIAVYFLCMYPEVFRRLREEIISTVGTSRRPTSEDFRNMRYLRAVLNETMRLYPPVPFNMRYTTCDTLLRNPDATGRPFFAPAGTAMIYGPFVMHRRKEYWGPDAEEFDPDRFLDERLDKYLTVNPSIFLPFNAGPRICLGQQFAYNEMSFFLTRLLQNFSIMHLDLVAQPPESRPPADWAKGEGRKSKELFWPKAHITLYSLGGLWLRMTDAQEEHQ</sequence>
<dbReference type="AlphaFoldDB" id="A0A8E2AX50"/>
<dbReference type="SUPFAM" id="SSF48264">
    <property type="entry name" value="Cytochrome P450"/>
    <property type="match status" value="1"/>
</dbReference>
<evidence type="ECO:0000256" key="3">
    <source>
        <dbReference type="ARBA" id="ARBA00022617"/>
    </source>
</evidence>
<dbReference type="PRINTS" id="PR00463">
    <property type="entry name" value="EP450I"/>
</dbReference>
<evidence type="ECO:0000313" key="11">
    <source>
        <dbReference type="EMBL" id="OCH92181.1"/>
    </source>
</evidence>
<keyword evidence="5 9" id="KW-0560">Oxidoreductase</keyword>
<dbReference type="InterPro" id="IPR036396">
    <property type="entry name" value="Cyt_P450_sf"/>
</dbReference>
<keyword evidence="12" id="KW-1185">Reference proteome</keyword>
<dbReference type="EMBL" id="KV722373">
    <property type="protein sequence ID" value="OCH92181.1"/>
    <property type="molecule type" value="Genomic_DNA"/>
</dbReference>